<proteinExistence type="predicted"/>
<dbReference type="OrthoDB" id="3635520at2759"/>
<sequence>MLTNDLQALTLATYIPYARKNDFGYRIKTTHASSRLDPDDRSRIQQYAHSVVLETLAHHLYGQTHWSHIRKYRSYPSGVYSRSSLRNFCNAVTQACQTNTILELFAPDAAREIETSEQEYEHGKKPYLVLAVEEEIKKVVTQMVNTALTFIAPPEFRPVTVCTGADEPVYDDQQDEDAIIWVADASSVPASGRGCGRGRMRGASRGRGGAVWRDRAHSDRYHGSEQHHVVKSLKRDFKRVGMTANDDSDCHYFTCIDFGDEELHPWEEDFEGYNMKLEGL</sequence>
<dbReference type="HOGENOM" id="CLU_994058_0_0_1"/>
<reference evidence="2" key="1">
    <citation type="journal article" date="2012" name="PLoS Genet.">
        <title>The genomes of the fungal plant pathogens Cladosporium fulvum and Dothistroma septosporum reveal adaptation to different hosts and lifestyles but also signatures of common ancestry.</title>
        <authorList>
            <person name="de Wit P.J.G.M."/>
            <person name="van der Burgt A."/>
            <person name="Oekmen B."/>
            <person name="Stergiopoulos I."/>
            <person name="Abd-Elsalam K.A."/>
            <person name="Aerts A.L."/>
            <person name="Bahkali A.H."/>
            <person name="Beenen H.G."/>
            <person name="Chettri P."/>
            <person name="Cox M.P."/>
            <person name="Datema E."/>
            <person name="de Vries R.P."/>
            <person name="Dhillon B."/>
            <person name="Ganley A.R."/>
            <person name="Griffiths S.A."/>
            <person name="Guo Y."/>
            <person name="Hamelin R.C."/>
            <person name="Henrissat B."/>
            <person name="Kabir M.S."/>
            <person name="Jashni M.K."/>
            <person name="Kema G."/>
            <person name="Klaubauf S."/>
            <person name="Lapidus A."/>
            <person name="Levasseur A."/>
            <person name="Lindquist E."/>
            <person name="Mehrabi R."/>
            <person name="Ohm R.A."/>
            <person name="Owen T.J."/>
            <person name="Salamov A."/>
            <person name="Schwelm A."/>
            <person name="Schijlen E."/>
            <person name="Sun H."/>
            <person name="van den Burg H.A."/>
            <person name="van Ham R.C.H.J."/>
            <person name="Zhang S."/>
            <person name="Goodwin S.B."/>
            <person name="Grigoriev I.V."/>
            <person name="Collemare J."/>
            <person name="Bradshaw R.E."/>
        </authorList>
    </citation>
    <scope>NUCLEOTIDE SEQUENCE [LARGE SCALE GENOMIC DNA]</scope>
    <source>
        <strain evidence="2">NZE10 / CBS 128990</strain>
    </source>
</reference>
<name>M2YJX3_DOTSN</name>
<accession>M2YJX3</accession>
<evidence type="ECO:0000313" key="1">
    <source>
        <dbReference type="EMBL" id="EME39195.1"/>
    </source>
</evidence>
<dbReference type="Proteomes" id="UP000016933">
    <property type="component" value="Unassembled WGS sequence"/>
</dbReference>
<dbReference type="EMBL" id="KB446545">
    <property type="protein sequence ID" value="EME39195.1"/>
    <property type="molecule type" value="Genomic_DNA"/>
</dbReference>
<reference evidence="1 2" key="2">
    <citation type="journal article" date="2012" name="PLoS Pathog.">
        <title>Diverse lifestyles and strategies of plant pathogenesis encoded in the genomes of eighteen Dothideomycetes fungi.</title>
        <authorList>
            <person name="Ohm R.A."/>
            <person name="Feau N."/>
            <person name="Henrissat B."/>
            <person name="Schoch C.L."/>
            <person name="Horwitz B.A."/>
            <person name="Barry K.W."/>
            <person name="Condon B.J."/>
            <person name="Copeland A.C."/>
            <person name="Dhillon B."/>
            <person name="Glaser F."/>
            <person name="Hesse C.N."/>
            <person name="Kosti I."/>
            <person name="LaButti K."/>
            <person name="Lindquist E.A."/>
            <person name="Lucas S."/>
            <person name="Salamov A.A."/>
            <person name="Bradshaw R.E."/>
            <person name="Ciuffetti L."/>
            <person name="Hamelin R.C."/>
            <person name="Kema G.H.J."/>
            <person name="Lawrence C."/>
            <person name="Scott J.A."/>
            <person name="Spatafora J.W."/>
            <person name="Turgeon B.G."/>
            <person name="de Wit P.J.G.M."/>
            <person name="Zhong S."/>
            <person name="Goodwin S.B."/>
            <person name="Grigoriev I.V."/>
        </authorList>
    </citation>
    <scope>NUCLEOTIDE SEQUENCE [LARGE SCALE GENOMIC DNA]</scope>
    <source>
        <strain evidence="2">NZE10 / CBS 128990</strain>
    </source>
</reference>
<protein>
    <submittedName>
        <fullName evidence="1">Uncharacterized protein</fullName>
    </submittedName>
</protein>
<keyword evidence="2" id="KW-1185">Reference proteome</keyword>
<evidence type="ECO:0000313" key="2">
    <source>
        <dbReference type="Proteomes" id="UP000016933"/>
    </source>
</evidence>
<dbReference type="AlphaFoldDB" id="M2YJX3"/>
<gene>
    <name evidence="1" type="ORF">DOTSEDRAFT_28370</name>
</gene>
<organism evidence="1 2">
    <name type="scientific">Dothistroma septosporum (strain NZE10 / CBS 128990)</name>
    <name type="common">Red band needle blight fungus</name>
    <name type="synonym">Mycosphaerella pini</name>
    <dbReference type="NCBI Taxonomy" id="675120"/>
    <lineage>
        <taxon>Eukaryota</taxon>
        <taxon>Fungi</taxon>
        <taxon>Dikarya</taxon>
        <taxon>Ascomycota</taxon>
        <taxon>Pezizomycotina</taxon>
        <taxon>Dothideomycetes</taxon>
        <taxon>Dothideomycetidae</taxon>
        <taxon>Mycosphaerellales</taxon>
        <taxon>Mycosphaerellaceae</taxon>
        <taxon>Dothistroma</taxon>
    </lineage>
</organism>